<accession>A0A5J5KYQ6</accession>
<name>A0A5J5KYQ6_9MICC</name>
<dbReference type="OrthoDB" id="495728at2"/>
<feature type="domain" description="Aerobactin siderophore biosynthesis IucA/IucC N-terminal" evidence="3">
    <location>
        <begin position="145"/>
        <end position="392"/>
    </location>
</feature>
<dbReference type="Pfam" id="PF04183">
    <property type="entry name" value="IucA_IucC"/>
    <property type="match status" value="1"/>
</dbReference>
<feature type="domain" description="Aerobactin siderophore biosynthesis IucA/IucC-like C-terminal" evidence="4">
    <location>
        <begin position="414"/>
        <end position="566"/>
    </location>
</feature>
<reference evidence="5 6" key="1">
    <citation type="submission" date="2019-05" db="EMBL/GenBank/DDBJ databases">
        <title>Kocuria coralli sp. nov., a novel actinobacterium isolated from coral reef seawater.</title>
        <authorList>
            <person name="Li J."/>
        </authorList>
    </citation>
    <scope>NUCLEOTIDE SEQUENCE [LARGE SCALE GENOMIC DNA]</scope>
    <source>
        <strain evidence="5 6">SCSIO 13007</strain>
    </source>
</reference>
<comment type="pathway">
    <text evidence="1">Siderophore biosynthesis.</text>
</comment>
<dbReference type="PANTHER" id="PTHR34384:SF6">
    <property type="entry name" value="STAPHYLOFERRIN B SYNTHASE"/>
    <property type="match status" value="1"/>
</dbReference>
<dbReference type="PANTHER" id="PTHR34384">
    <property type="entry name" value="L-2,3-DIAMINOPROPANOATE--CITRATE LIGASE"/>
    <property type="match status" value="1"/>
</dbReference>
<dbReference type="Gene3D" id="3.30.310.280">
    <property type="match status" value="1"/>
</dbReference>
<evidence type="ECO:0000313" key="5">
    <source>
        <dbReference type="EMBL" id="KAA9394045.1"/>
    </source>
</evidence>
<comment type="caution">
    <text evidence="5">The sequence shown here is derived from an EMBL/GenBank/DDBJ whole genome shotgun (WGS) entry which is preliminary data.</text>
</comment>
<dbReference type="InterPro" id="IPR037455">
    <property type="entry name" value="LucA/IucC-like"/>
</dbReference>
<dbReference type="Pfam" id="PF06276">
    <property type="entry name" value="FhuF"/>
    <property type="match status" value="1"/>
</dbReference>
<gene>
    <name evidence="5" type="ORF">FCK90_09035</name>
</gene>
<dbReference type="GO" id="GO:0016881">
    <property type="term" value="F:acid-amino acid ligase activity"/>
    <property type="evidence" value="ECO:0007669"/>
    <property type="project" value="UniProtKB-ARBA"/>
</dbReference>
<evidence type="ECO:0000313" key="6">
    <source>
        <dbReference type="Proteomes" id="UP000325957"/>
    </source>
</evidence>
<dbReference type="Proteomes" id="UP000325957">
    <property type="component" value="Unassembled WGS sequence"/>
</dbReference>
<protein>
    <submittedName>
        <fullName evidence="5">Siderophore biosynthesis protein</fullName>
    </submittedName>
</protein>
<dbReference type="EMBL" id="SZWF01000010">
    <property type="protein sequence ID" value="KAA9394045.1"/>
    <property type="molecule type" value="Genomic_DNA"/>
</dbReference>
<dbReference type="InterPro" id="IPR022770">
    <property type="entry name" value="IucA/IucC-like_C"/>
</dbReference>
<evidence type="ECO:0000259" key="4">
    <source>
        <dbReference type="Pfam" id="PF06276"/>
    </source>
</evidence>
<keyword evidence="6" id="KW-1185">Reference proteome</keyword>
<proteinExistence type="inferred from homology"/>
<comment type="similarity">
    <text evidence="2">Belongs to the IucA/IucC family.</text>
</comment>
<evidence type="ECO:0000259" key="3">
    <source>
        <dbReference type="Pfam" id="PF04183"/>
    </source>
</evidence>
<dbReference type="AlphaFoldDB" id="A0A5J5KYQ6"/>
<dbReference type="RefSeq" id="WP_158033978.1">
    <property type="nucleotide sequence ID" value="NZ_ML708618.1"/>
</dbReference>
<sequence>MNTAPTGLPPLSPAVVDSLQRAMLAKLFGEFAHERILTPRPDRHSGRDGWVVDDDGGQPRWFFTATVHPLEHWRVDPASIRRLTEDGSYGIDPQQAVLDLRETLGLTDRVLPLYLEDLSATLLTAVRRREWDAPSSRELTALPLEEVERHLDGGHPGFVASSGRVGMGAAQQRIWAPEAHEPARLVWVAARRSLCAVAVSAEMTEADHHRLHLLPEEREAFTRAVREAGEDPEHYTPIPVHPWQWEHRLLPGLLPDILRRDLILVGPSSHTWRAQQSVRTFLDVEDTTRDYAKTALGVHSMGFLRGLSPAYMKAMPAISDWLEEFVDGDEFLRECGVEVLRERSSVGYLGDAHHRSGVKSDHTKQLAALWRESPTARLAPGEQAASLAGVLHVDREGVPLIQEWIQFSGRAPAEWAEALLRVYLAPVAHLLLARNTALMPHGENVILRLRDGFPVGAFWKDLGEEVGVLDDQPLPEGLERLRSMIDPEERELAVHTDVVDGVLRHLAALLHAQGILDEAEFWTLAAEVLDEHRARYPRLWQELDLFRPSFVHSCLNRLQLRDPQAMVDRTDPSGSLITAGRLENPLSAYRRLPAGTGVGASADVSTGAGA</sequence>
<organism evidence="5 6">
    <name type="scientific">Kocuria coralli</name>
    <dbReference type="NCBI Taxonomy" id="1461025"/>
    <lineage>
        <taxon>Bacteria</taxon>
        <taxon>Bacillati</taxon>
        <taxon>Actinomycetota</taxon>
        <taxon>Actinomycetes</taxon>
        <taxon>Micrococcales</taxon>
        <taxon>Micrococcaceae</taxon>
        <taxon>Kocuria</taxon>
    </lineage>
</organism>
<dbReference type="Gene3D" id="1.10.510.40">
    <property type="match status" value="1"/>
</dbReference>
<dbReference type="Gene3D" id="6.10.250.3370">
    <property type="match status" value="1"/>
</dbReference>
<dbReference type="GO" id="GO:0019290">
    <property type="term" value="P:siderophore biosynthetic process"/>
    <property type="evidence" value="ECO:0007669"/>
    <property type="project" value="InterPro"/>
</dbReference>
<dbReference type="InterPro" id="IPR007310">
    <property type="entry name" value="Aerobactin_biosyn_IucA/IucC_N"/>
</dbReference>
<evidence type="ECO:0000256" key="2">
    <source>
        <dbReference type="ARBA" id="ARBA00007832"/>
    </source>
</evidence>
<evidence type="ECO:0000256" key="1">
    <source>
        <dbReference type="ARBA" id="ARBA00004924"/>
    </source>
</evidence>